<name>A0A1M5PF59_9BACI</name>
<feature type="binding site" evidence="1">
    <location>
        <position position="91"/>
    </location>
    <ligand>
        <name>Mn(2+)</name>
        <dbReference type="ChEBI" id="CHEBI:29035"/>
        <label>2</label>
    </ligand>
</feature>
<protein>
    <submittedName>
        <fullName evidence="3">Amidohydrolase</fullName>
    </submittedName>
</protein>
<dbReference type="InterPro" id="IPR002933">
    <property type="entry name" value="Peptidase_M20"/>
</dbReference>
<dbReference type="CDD" id="cd08018">
    <property type="entry name" value="M20_Acy1_amhX-like"/>
    <property type="match status" value="1"/>
</dbReference>
<keyword evidence="4" id="KW-1185">Reference proteome</keyword>
<dbReference type="InterPro" id="IPR011650">
    <property type="entry name" value="Peptidase_M20_dimer"/>
</dbReference>
<sequence length="373" mass="41052">MANLEQKIKNTFHHLHNHAEISWEEMETTNYIKHILQEQGCDVHTFTDHTGVIGRFGNFEKDLPIVAIRADIDALWQEVDGTFQANHSCGHDAHMAMVLGLLWKLKQSSSLQDKVAIKFIFQPAEETGTGALKLVEKGVVEDVDYLFGVHLRPKQETPMHNAAPVIVHGACKTYKGKIIGVDAHGARPHLNTNAIEVGAQIVQLLSKIHLDPTVPHSVKMTSFQAGSKSTNIIPGSATFAIDMRAQTNEAMDELDKQVGAIFDSIQHLYPINIDIMEKHGIAAAKTNKEATSIMTTAITNVLGKEAVQPPLITPGGDDFHFYTIKKPELKATMLGLGCDLTPGLHHPQMTFNSDALINGVEILTEAVRQVYEL</sequence>
<evidence type="ECO:0000259" key="2">
    <source>
        <dbReference type="Pfam" id="PF07687"/>
    </source>
</evidence>
<organism evidence="3 4">
    <name type="scientific">Virgibacillus chiguensis</name>
    <dbReference type="NCBI Taxonomy" id="411959"/>
    <lineage>
        <taxon>Bacteria</taxon>
        <taxon>Bacillati</taxon>
        <taxon>Bacillota</taxon>
        <taxon>Bacilli</taxon>
        <taxon>Bacillales</taxon>
        <taxon>Bacillaceae</taxon>
        <taxon>Virgibacillus</taxon>
    </lineage>
</organism>
<dbReference type="NCBIfam" id="TIGR01891">
    <property type="entry name" value="amidohydrolases"/>
    <property type="match status" value="1"/>
</dbReference>
<dbReference type="SUPFAM" id="SSF53187">
    <property type="entry name" value="Zn-dependent exopeptidases"/>
    <property type="match status" value="1"/>
</dbReference>
<dbReference type="Gene3D" id="3.30.70.360">
    <property type="match status" value="1"/>
</dbReference>
<dbReference type="InterPro" id="IPR037484">
    <property type="entry name" value="AmhX-like"/>
</dbReference>
<evidence type="ECO:0000313" key="4">
    <source>
        <dbReference type="Proteomes" id="UP000184079"/>
    </source>
</evidence>
<keyword evidence="3" id="KW-0378">Hydrolase</keyword>
<dbReference type="InterPro" id="IPR017439">
    <property type="entry name" value="Amidohydrolase"/>
</dbReference>
<dbReference type="RefSeq" id="WP_073005823.1">
    <property type="nucleotide sequence ID" value="NZ_FQXD01000003.1"/>
</dbReference>
<dbReference type="PANTHER" id="PTHR11014">
    <property type="entry name" value="PEPTIDASE M20 FAMILY MEMBER"/>
    <property type="match status" value="1"/>
</dbReference>
<dbReference type="Pfam" id="PF07687">
    <property type="entry name" value="M20_dimer"/>
    <property type="match status" value="1"/>
</dbReference>
<dbReference type="InterPro" id="IPR036264">
    <property type="entry name" value="Bact_exopeptidase_dim_dom"/>
</dbReference>
<feature type="binding site" evidence="1">
    <location>
        <position position="126"/>
    </location>
    <ligand>
        <name>Mn(2+)</name>
        <dbReference type="ChEBI" id="CHEBI:29035"/>
        <label>2</label>
    </ligand>
</feature>
<proteinExistence type="predicted"/>
<reference evidence="4" key="1">
    <citation type="submission" date="2016-11" db="EMBL/GenBank/DDBJ databases">
        <authorList>
            <person name="Varghese N."/>
            <person name="Submissions S."/>
        </authorList>
    </citation>
    <scope>NUCLEOTIDE SEQUENCE [LARGE SCALE GENOMIC DNA]</scope>
    <source>
        <strain evidence="4">CGMCC 1.6496</strain>
    </source>
</reference>
<dbReference type="Pfam" id="PF01546">
    <property type="entry name" value="Peptidase_M20"/>
    <property type="match status" value="1"/>
</dbReference>
<comment type="cofactor">
    <cofactor evidence="1">
        <name>Mn(2+)</name>
        <dbReference type="ChEBI" id="CHEBI:29035"/>
    </cofactor>
    <text evidence="1">The Mn(2+) ion enhances activity.</text>
</comment>
<dbReference type="Proteomes" id="UP000184079">
    <property type="component" value="Unassembled WGS sequence"/>
</dbReference>
<feature type="binding site" evidence="1">
    <location>
        <position position="150"/>
    </location>
    <ligand>
        <name>Mn(2+)</name>
        <dbReference type="ChEBI" id="CHEBI:29035"/>
        <label>2</label>
    </ligand>
</feature>
<keyword evidence="1" id="KW-0464">Manganese</keyword>
<dbReference type="PANTHER" id="PTHR11014:SF122">
    <property type="entry name" value="AMIDOHYDROLASE AMHX"/>
    <property type="match status" value="1"/>
</dbReference>
<dbReference type="Gene3D" id="3.40.630.10">
    <property type="entry name" value="Zn peptidases"/>
    <property type="match status" value="1"/>
</dbReference>
<feature type="domain" description="Peptidase M20 dimerisation" evidence="2">
    <location>
        <begin position="173"/>
        <end position="265"/>
    </location>
</feature>
<dbReference type="SUPFAM" id="SSF55031">
    <property type="entry name" value="Bacterial exopeptidase dimerisation domain"/>
    <property type="match status" value="1"/>
</dbReference>
<dbReference type="PIRSF" id="PIRSF005962">
    <property type="entry name" value="Pept_M20D_amidohydro"/>
    <property type="match status" value="1"/>
</dbReference>
<dbReference type="GO" id="GO:0016787">
    <property type="term" value="F:hydrolase activity"/>
    <property type="evidence" value="ECO:0007669"/>
    <property type="project" value="UniProtKB-KW"/>
</dbReference>
<evidence type="ECO:0000313" key="3">
    <source>
        <dbReference type="EMBL" id="SHH00444.1"/>
    </source>
</evidence>
<dbReference type="GO" id="GO:0046872">
    <property type="term" value="F:metal ion binding"/>
    <property type="evidence" value="ECO:0007669"/>
    <property type="project" value="UniProtKB-KW"/>
</dbReference>
<feature type="binding site" evidence="1">
    <location>
        <position position="89"/>
    </location>
    <ligand>
        <name>Mn(2+)</name>
        <dbReference type="ChEBI" id="CHEBI:29035"/>
        <label>2</label>
    </ligand>
</feature>
<evidence type="ECO:0000256" key="1">
    <source>
        <dbReference type="PIRSR" id="PIRSR005962-1"/>
    </source>
</evidence>
<keyword evidence="1" id="KW-0479">Metal-binding</keyword>
<accession>A0A1M5PF59</accession>
<dbReference type="EMBL" id="FQXD01000003">
    <property type="protein sequence ID" value="SHH00444.1"/>
    <property type="molecule type" value="Genomic_DNA"/>
</dbReference>
<dbReference type="OrthoDB" id="9776731at2"/>
<gene>
    <name evidence="3" type="ORF">SAMN05421807_10343</name>
</gene>
<feature type="binding site" evidence="1">
    <location>
        <position position="345"/>
    </location>
    <ligand>
        <name>Mn(2+)</name>
        <dbReference type="ChEBI" id="CHEBI:29035"/>
        <label>2</label>
    </ligand>
</feature>
<dbReference type="AlphaFoldDB" id="A0A1M5PF59"/>